<comment type="catalytic activity">
    <reaction evidence="11">
        <text>a very-long-chain acyl-CoA + malonyl-CoA + H(+) = a very-long-chain 3-oxoacyl-CoA + CO2 + CoA</text>
        <dbReference type="Rhea" id="RHEA:32727"/>
        <dbReference type="ChEBI" id="CHEBI:15378"/>
        <dbReference type="ChEBI" id="CHEBI:16526"/>
        <dbReference type="ChEBI" id="CHEBI:57287"/>
        <dbReference type="ChEBI" id="CHEBI:57384"/>
        <dbReference type="ChEBI" id="CHEBI:90725"/>
        <dbReference type="ChEBI" id="CHEBI:90736"/>
        <dbReference type="EC" id="2.3.1.199"/>
    </reaction>
</comment>
<evidence type="ECO:0000256" key="11">
    <source>
        <dbReference type="RuleBase" id="RU361115"/>
    </source>
</evidence>
<dbReference type="GO" id="GO:0034625">
    <property type="term" value="P:fatty acid elongation, monounsaturated fatty acid"/>
    <property type="evidence" value="ECO:0007669"/>
    <property type="project" value="TreeGrafter"/>
</dbReference>
<sequence>MSRLTVWASRNLPLLYALLILYLAIVVYLPGRVRYKHNVMPYWYRIHGIISLVLLVLLTPDFLISMVARGWSRTVCDRASYYSAPLSGWAVNLFFVSKLLDFGETVLIVFDDRRPLPIHIFHHFCTFHFFWTSIAGEVALLRPLILSNLGAHVLLFAYLTPLKFCGIHPCYLSVAFSQLVQFVVGFLACTQAYWVIYSGAECHVSRSWLAVTTAGIIAFLFLFADFYHQKYLKFRQERAGLQEQKEREKVELREVQELRSFERVNVSRSRSPLTLSSCGSLTLYRSASRHDS</sequence>
<evidence type="ECO:0000256" key="7">
    <source>
        <dbReference type="ARBA" id="ARBA00022989"/>
    </source>
</evidence>
<keyword evidence="4 11" id="KW-0808">Transferase</keyword>
<evidence type="ECO:0000256" key="5">
    <source>
        <dbReference type="ARBA" id="ARBA00022692"/>
    </source>
</evidence>
<feature type="coiled-coil region" evidence="12">
    <location>
        <begin position="231"/>
        <end position="258"/>
    </location>
</feature>
<evidence type="ECO:0000256" key="10">
    <source>
        <dbReference type="ARBA" id="ARBA00023160"/>
    </source>
</evidence>
<keyword evidence="9 11" id="KW-0472">Membrane</keyword>
<dbReference type="EMBL" id="CATQJA010002653">
    <property type="protein sequence ID" value="CAJ0578269.1"/>
    <property type="molecule type" value="Genomic_DNA"/>
</dbReference>
<dbReference type="GO" id="GO:0042761">
    <property type="term" value="P:very long-chain fatty acid biosynthetic process"/>
    <property type="evidence" value="ECO:0007669"/>
    <property type="project" value="TreeGrafter"/>
</dbReference>
<feature type="non-terminal residue" evidence="13">
    <location>
        <position position="1"/>
    </location>
</feature>
<feature type="transmembrane region" description="Helical" evidence="11">
    <location>
        <begin position="208"/>
        <end position="228"/>
    </location>
</feature>
<feature type="transmembrane region" description="Helical" evidence="11">
    <location>
        <begin position="171"/>
        <end position="196"/>
    </location>
</feature>
<evidence type="ECO:0000256" key="12">
    <source>
        <dbReference type="SAM" id="Coils"/>
    </source>
</evidence>
<evidence type="ECO:0000313" key="14">
    <source>
        <dbReference type="Proteomes" id="UP001177023"/>
    </source>
</evidence>
<dbReference type="PANTHER" id="PTHR11157">
    <property type="entry name" value="FATTY ACID ACYL TRANSFERASE-RELATED"/>
    <property type="match status" value="1"/>
</dbReference>
<dbReference type="PANTHER" id="PTHR11157:SF126">
    <property type="entry name" value="ELONGATION OF VERY LONG CHAIN FATTY ACIDS PROTEIN"/>
    <property type="match status" value="1"/>
</dbReference>
<dbReference type="GO" id="GO:0005789">
    <property type="term" value="C:endoplasmic reticulum membrane"/>
    <property type="evidence" value="ECO:0007669"/>
    <property type="project" value="TreeGrafter"/>
</dbReference>
<keyword evidence="3 11" id="KW-0444">Lipid biosynthesis</keyword>
<reference evidence="13" key="1">
    <citation type="submission" date="2023-06" db="EMBL/GenBank/DDBJ databases">
        <authorList>
            <person name="Delattre M."/>
        </authorList>
    </citation>
    <scope>NUCLEOTIDE SEQUENCE</scope>
    <source>
        <strain evidence="13">AF72</strain>
    </source>
</reference>
<keyword evidence="12" id="KW-0175">Coiled coil</keyword>
<dbReference type="GO" id="GO:0019367">
    <property type="term" value="P:fatty acid elongation, saturated fatty acid"/>
    <property type="evidence" value="ECO:0007669"/>
    <property type="project" value="TreeGrafter"/>
</dbReference>
<keyword evidence="5 11" id="KW-0812">Transmembrane</keyword>
<keyword evidence="10 11" id="KW-0275">Fatty acid biosynthesis</keyword>
<dbReference type="EC" id="2.3.1.199" evidence="11"/>
<accession>A0AA36G3L7</accession>
<feature type="transmembrane region" description="Helical" evidence="11">
    <location>
        <begin position="42"/>
        <end position="68"/>
    </location>
</feature>
<dbReference type="GO" id="GO:0034626">
    <property type="term" value="P:fatty acid elongation, polyunsaturated fatty acid"/>
    <property type="evidence" value="ECO:0007669"/>
    <property type="project" value="TreeGrafter"/>
</dbReference>
<dbReference type="Proteomes" id="UP001177023">
    <property type="component" value="Unassembled WGS sequence"/>
</dbReference>
<evidence type="ECO:0000256" key="8">
    <source>
        <dbReference type="ARBA" id="ARBA00023098"/>
    </source>
</evidence>
<dbReference type="Pfam" id="PF01151">
    <property type="entry name" value="ELO"/>
    <property type="match status" value="1"/>
</dbReference>
<protein>
    <recommendedName>
        <fullName evidence="11">Elongation of very long chain fatty acids protein</fullName>
        <ecNumber evidence="11">2.3.1.199</ecNumber>
    </recommendedName>
    <alternativeName>
        <fullName evidence="11">Very-long-chain 3-oxoacyl-CoA synthase</fullName>
    </alternativeName>
</protein>
<comment type="similarity">
    <text evidence="11">Belongs to the ELO family.</text>
</comment>
<evidence type="ECO:0000256" key="9">
    <source>
        <dbReference type="ARBA" id="ARBA00023136"/>
    </source>
</evidence>
<comment type="pathway">
    <text evidence="2">Lipid metabolism; fatty acid biosynthesis.</text>
</comment>
<organism evidence="13 14">
    <name type="scientific">Mesorhabditis spiculigera</name>
    <dbReference type="NCBI Taxonomy" id="96644"/>
    <lineage>
        <taxon>Eukaryota</taxon>
        <taxon>Metazoa</taxon>
        <taxon>Ecdysozoa</taxon>
        <taxon>Nematoda</taxon>
        <taxon>Chromadorea</taxon>
        <taxon>Rhabditida</taxon>
        <taxon>Rhabditina</taxon>
        <taxon>Rhabditomorpha</taxon>
        <taxon>Rhabditoidea</taxon>
        <taxon>Rhabditidae</taxon>
        <taxon>Mesorhabditinae</taxon>
        <taxon>Mesorhabditis</taxon>
    </lineage>
</organism>
<dbReference type="GO" id="GO:0009922">
    <property type="term" value="F:fatty acid elongase activity"/>
    <property type="evidence" value="ECO:0007669"/>
    <property type="project" value="UniProtKB-EC"/>
</dbReference>
<feature type="transmembrane region" description="Helical" evidence="11">
    <location>
        <begin position="12"/>
        <end position="30"/>
    </location>
</feature>
<dbReference type="AlphaFoldDB" id="A0AA36G3L7"/>
<evidence type="ECO:0000256" key="2">
    <source>
        <dbReference type="ARBA" id="ARBA00005194"/>
    </source>
</evidence>
<evidence type="ECO:0000256" key="6">
    <source>
        <dbReference type="ARBA" id="ARBA00022832"/>
    </source>
</evidence>
<gene>
    <name evidence="13" type="ORF">MSPICULIGERA_LOCUS16528</name>
</gene>
<dbReference type="InterPro" id="IPR002076">
    <property type="entry name" value="ELO_fam"/>
</dbReference>
<comment type="subcellular location">
    <subcellularLocation>
        <location evidence="1">Membrane</location>
        <topology evidence="1">Multi-pass membrane protein</topology>
    </subcellularLocation>
</comment>
<keyword evidence="8 11" id="KW-0443">Lipid metabolism</keyword>
<comment type="caution">
    <text evidence="13">The sequence shown here is derived from an EMBL/GenBank/DDBJ whole genome shotgun (WGS) entry which is preliminary data.</text>
</comment>
<evidence type="ECO:0000256" key="1">
    <source>
        <dbReference type="ARBA" id="ARBA00004141"/>
    </source>
</evidence>
<evidence type="ECO:0000256" key="4">
    <source>
        <dbReference type="ARBA" id="ARBA00022679"/>
    </source>
</evidence>
<dbReference type="GO" id="GO:0030148">
    <property type="term" value="P:sphingolipid biosynthetic process"/>
    <property type="evidence" value="ECO:0007669"/>
    <property type="project" value="TreeGrafter"/>
</dbReference>
<keyword evidence="7 11" id="KW-1133">Transmembrane helix</keyword>
<keyword evidence="6 11" id="KW-0276">Fatty acid metabolism</keyword>
<proteinExistence type="inferred from homology"/>
<keyword evidence="14" id="KW-1185">Reference proteome</keyword>
<feature type="transmembrane region" description="Helical" evidence="11">
    <location>
        <begin position="140"/>
        <end position="159"/>
    </location>
</feature>
<name>A0AA36G3L7_9BILA</name>
<evidence type="ECO:0000256" key="3">
    <source>
        <dbReference type="ARBA" id="ARBA00022516"/>
    </source>
</evidence>
<evidence type="ECO:0000313" key="13">
    <source>
        <dbReference type="EMBL" id="CAJ0578269.1"/>
    </source>
</evidence>